<dbReference type="GeneID" id="18802296"/>
<dbReference type="InterPro" id="IPR046496">
    <property type="entry name" value="DUF6589"/>
</dbReference>
<dbReference type="OrthoDB" id="3256296at2759"/>
<organism evidence="3 4">
    <name type="scientific">Stereum hirsutum (strain FP-91666)</name>
    <name type="common">White-rot fungus</name>
    <dbReference type="NCBI Taxonomy" id="721885"/>
    <lineage>
        <taxon>Eukaryota</taxon>
        <taxon>Fungi</taxon>
        <taxon>Dikarya</taxon>
        <taxon>Basidiomycota</taxon>
        <taxon>Agaricomycotina</taxon>
        <taxon>Agaricomycetes</taxon>
        <taxon>Russulales</taxon>
        <taxon>Stereaceae</taxon>
        <taxon>Stereum</taxon>
    </lineage>
</organism>
<evidence type="ECO:0000256" key="1">
    <source>
        <dbReference type="SAM" id="MobiDB-lite"/>
    </source>
</evidence>
<evidence type="ECO:0000259" key="2">
    <source>
        <dbReference type="Pfam" id="PF20231"/>
    </source>
</evidence>
<dbReference type="AlphaFoldDB" id="R7RWL3"/>
<dbReference type="OMA" id="WHMREVA"/>
<feature type="region of interest" description="Disordered" evidence="1">
    <location>
        <begin position="1"/>
        <end position="32"/>
    </location>
</feature>
<evidence type="ECO:0000313" key="4">
    <source>
        <dbReference type="Proteomes" id="UP000053927"/>
    </source>
</evidence>
<gene>
    <name evidence="3" type="ORF">STEHIDRAFT_163320</name>
</gene>
<feature type="compositionally biased region" description="Basic and acidic residues" evidence="1">
    <location>
        <begin position="506"/>
        <end position="519"/>
    </location>
</feature>
<dbReference type="Proteomes" id="UP000053927">
    <property type="component" value="Unassembled WGS sequence"/>
</dbReference>
<reference evidence="4" key="1">
    <citation type="journal article" date="2012" name="Science">
        <title>The Paleozoic origin of enzymatic lignin decomposition reconstructed from 31 fungal genomes.</title>
        <authorList>
            <person name="Floudas D."/>
            <person name="Binder M."/>
            <person name="Riley R."/>
            <person name="Barry K."/>
            <person name="Blanchette R.A."/>
            <person name="Henrissat B."/>
            <person name="Martinez A.T."/>
            <person name="Otillar R."/>
            <person name="Spatafora J.W."/>
            <person name="Yadav J.S."/>
            <person name="Aerts A."/>
            <person name="Benoit I."/>
            <person name="Boyd A."/>
            <person name="Carlson A."/>
            <person name="Copeland A."/>
            <person name="Coutinho P.M."/>
            <person name="de Vries R.P."/>
            <person name="Ferreira P."/>
            <person name="Findley K."/>
            <person name="Foster B."/>
            <person name="Gaskell J."/>
            <person name="Glotzer D."/>
            <person name="Gorecki P."/>
            <person name="Heitman J."/>
            <person name="Hesse C."/>
            <person name="Hori C."/>
            <person name="Igarashi K."/>
            <person name="Jurgens J.A."/>
            <person name="Kallen N."/>
            <person name="Kersten P."/>
            <person name="Kohler A."/>
            <person name="Kuees U."/>
            <person name="Kumar T.K.A."/>
            <person name="Kuo A."/>
            <person name="LaButti K."/>
            <person name="Larrondo L.F."/>
            <person name="Lindquist E."/>
            <person name="Ling A."/>
            <person name="Lombard V."/>
            <person name="Lucas S."/>
            <person name="Lundell T."/>
            <person name="Martin R."/>
            <person name="McLaughlin D.J."/>
            <person name="Morgenstern I."/>
            <person name="Morin E."/>
            <person name="Murat C."/>
            <person name="Nagy L.G."/>
            <person name="Nolan M."/>
            <person name="Ohm R.A."/>
            <person name="Patyshakuliyeva A."/>
            <person name="Rokas A."/>
            <person name="Ruiz-Duenas F.J."/>
            <person name="Sabat G."/>
            <person name="Salamov A."/>
            <person name="Samejima M."/>
            <person name="Schmutz J."/>
            <person name="Slot J.C."/>
            <person name="St John F."/>
            <person name="Stenlid J."/>
            <person name="Sun H."/>
            <person name="Sun S."/>
            <person name="Syed K."/>
            <person name="Tsang A."/>
            <person name="Wiebenga A."/>
            <person name="Young D."/>
            <person name="Pisabarro A."/>
            <person name="Eastwood D.C."/>
            <person name="Martin F."/>
            <person name="Cullen D."/>
            <person name="Grigoriev I.V."/>
            <person name="Hibbett D.S."/>
        </authorList>
    </citation>
    <scope>NUCLEOTIDE SEQUENCE [LARGE SCALE GENOMIC DNA]</scope>
    <source>
        <strain evidence="4">FP-91666</strain>
    </source>
</reference>
<keyword evidence="4" id="KW-1185">Reference proteome</keyword>
<protein>
    <recommendedName>
        <fullName evidence="2">DUF6589 domain-containing protein</fullName>
    </recommendedName>
</protein>
<dbReference type="EMBL" id="JH687401">
    <property type="protein sequence ID" value="EIM79761.1"/>
    <property type="molecule type" value="Genomic_DNA"/>
</dbReference>
<sequence length="519" mass="58335">MKLQLTNPYSKPKAVRKSKNRDASAVKRPDETKMARWHMREVAIEEVADIVDKEAEKMASKEGGFHLETKKRSAPTILRLIVAVAFGKKKRPQPEILVDGSRTYAAYVTDDRPLEREREESSRSVILTVIMMLMNVRNLHANLFQYIIGVWLFSNAVAVETYVIFNRLGISIAYTSVLDFLHTLSSKTREDLQKSAVGRLWLLIYDDINHMFRPGNPDIGDKDTMHCGTAGTKVEIEDCEAEKALDPEPLHKAQAEGRRKARSLDTLLKKLDHAKMSSIFKLHILSFLIENVELLAHHQELVTLRLRTTDAVHRMRDGRKTKLSPLATSDLNSGNTAETAKVLDDYILDQMNLPKDEVHRFLCIVGGDQSSVENFGHSTADDLSSYRSTNVLLDRKVKNVKCPDYYPAQHLVVDTLKADVLSAWKTHLGTSSLDSYSENHDLDFEDLLAHAKTIGQRYTTATAYEVAYRVAQLHGSSSLSVTHGTGNRRQQPSPCRDSEGTGLGEESVREDPKLCGPKD</sequence>
<name>R7RWL3_STEHR</name>
<feature type="domain" description="DUF6589" evidence="2">
    <location>
        <begin position="265"/>
        <end position="374"/>
    </location>
</feature>
<dbReference type="KEGG" id="shs:STEHIDRAFT_163320"/>
<accession>R7RWL3</accession>
<feature type="compositionally biased region" description="Polar residues" evidence="1">
    <location>
        <begin position="478"/>
        <end position="493"/>
    </location>
</feature>
<dbReference type="Pfam" id="PF20231">
    <property type="entry name" value="DUF6589"/>
    <property type="match status" value="2"/>
</dbReference>
<feature type="compositionally biased region" description="Basic and acidic residues" evidence="1">
    <location>
        <begin position="20"/>
        <end position="32"/>
    </location>
</feature>
<proteinExistence type="predicted"/>
<evidence type="ECO:0000313" key="3">
    <source>
        <dbReference type="EMBL" id="EIM79761.1"/>
    </source>
</evidence>
<dbReference type="RefSeq" id="XP_007311082.1">
    <property type="nucleotide sequence ID" value="XM_007311020.1"/>
</dbReference>
<feature type="domain" description="DUF6589" evidence="2">
    <location>
        <begin position="375"/>
        <end position="496"/>
    </location>
</feature>
<feature type="region of interest" description="Disordered" evidence="1">
    <location>
        <begin position="478"/>
        <end position="519"/>
    </location>
</feature>